<evidence type="ECO:0000259" key="1">
    <source>
        <dbReference type="Pfam" id="PF01584"/>
    </source>
</evidence>
<dbReference type="InterPro" id="IPR002545">
    <property type="entry name" value="CheW-lke_dom"/>
</dbReference>
<organism evidence="2 3">
    <name type="scientific">Geopseudomonas aromaticivorans</name>
    <dbReference type="NCBI Taxonomy" id="2849492"/>
    <lineage>
        <taxon>Bacteria</taxon>
        <taxon>Pseudomonadati</taxon>
        <taxon>Pseudomonadota</taxon>
        <taxon>Gammaproteobacteria</taxon>
        <taxon>Pseudomonadales</taxon>
        <taxon>Pseudomonadaceae</taxon>
        <taxon>Geopseudomonas</taxon>
    </lineage>
</organism>
<dbReference type="Pfam" id="PF01584">
    <property type="entry name" value="CheW"/>
    <property type="match status" value="1"/>
</dbReference>
<dbReference type="RefSeq" id="WP_217682535.1">
    <property type="nucleotide sequence ID" value="NZ_JAHRGL010000049.1"/>
</dbReference>
<gene>
    <name evidence="2" type="ORF">KRX52_15035</name>
</gene>
<name>A0ABS6MZ52_9GAMM</name>
<comment type="caution">
    <text evidence="2">The sequence shown here is derived from an EMBL/GenBank/DDBJ whole genome shotgun (WGS) entry which is preliminary data.</text>
</comment>
<evidence type="ECO:0000313" key="3">
    <source>
        <dbReference type="Proteomes" id="UP000813068"/>
    </source>
</evidence>
<keyword evidence="3" id="KW-1185">Reference proteome</keyword>
<protein>
    <submittedName>
        <fullName evidence="2">Chemotaxis protein CheW</fullName>
    </submittedName>
</protein>
<reference evidence="2 3" key="1">
    <citation type="submission" date="2021-06" db="EMBL/GenBank/DDBJ databases">
        <title>Differences between aerobic and microaerobic xylene degrading microbial communities.</title>
        <authorList>
            <person name="Banerjee S."/>
            <person name="Tancsics A."/>
        </authorList>
    </citation>
    <scope>NUCLEOTIDE SEQUENCE [LARGE SCALE GENOMIC DNA]</scope>
    <source>
        <strain evidence="2 3">MAP12</strain>
    </source>
</reference>
<sequence>MNQAPAAGTTPQTLSSLLLPLTDRTLLVPSVALAELINQRPAEPRIGVPDWYLGDIIWRDLRLPLLSFETASSGTPPAAPAPGARIAVINALGGRPHLKFFALLVQGIPRPHKLDASLAPAGAPLAALELDSAQVEGGVARIPDLVGLEQKLADIGLI</sequence>
<evidence type="ECO:0000313" key="2">
    <source>
        <dbReference type="EMBL" id="MBV2134092.1"/>
    </source>
</evidence>
<feature type="domain" description="CheW-like" evidence="1">
    <location>
        <begin position="17"/>
        <end position="117"/>
    </location>
</feature>
<dbReference type="Proteomes" id="UP000813068">
    <property type="component" value="Unassembled WGS sequence"/>
</dbReference>
<dbReference type="EMBL" id="JAHRGL010000049">
    <property type="protein sequence ID" value="MBV2134092.1"/>
    <property type="molecule type" value="Genomic_DNA"/>
</dbReference>
<accession>A0ABS6MZ52</accession>
<proteinExistence type="predicted"/>